<dbReference type="CDD" id="cd11714">
    <property type="entry name" value="GINS_A_archaea"/>
    <property type="match status" value="1"/>
</dbReference>
<reference evidence="1" key="1">
    <citation type="submission" date="2023-08" db="EMBL/GenBank/DDBJ databases">
        <title>Methanolobus mangrovi sp. nov. and Methanolobus sediminis sp. nov, two novel methylotrophic methanogens isolated from mangrove sediments in China.</title>
        <authorList>
            <person name="Zhou J."/>
        </authorList>
    </citation>
    <scope>NUCLEOTIDE SEQUENCE</scope>
    <source>
        <strain evidence="1">FTZ2</strain>
    </source>
</reference>
<protein>
    <recommendedName>
        <fullName evidence="3">DNA replication factor GINS</fullName>
    </recommendedName>
</protein>
<dbReference type="KEGG" id="mmav:RE476_07780"/>
<gene>
    <name evidence="1" type="ORF">RE476_07780</name>
</gene>
<name>A0AA51YI77_9EURY</name>
<evidence type="ECO:0000313" key="1">
    <source>
        <dbReference type="EMBL" id="WMW21305.1"/>
    </source>
</evidence>
<proteinExistence type="predicted"/>
<dbReference type="EMBL" id="CP133594">
    <property type="protein sequence ID" value="WMW21305.1"/>
    <property type="molecule type" value="Genomic_DNA"/>
</dbReference>
<organism evidence="1 2">
    <name type="scientific">Methanolobus mangrovi</name>
    <dbReference type="NCBI Taxonomy" id="3072977"/>
    <lineage>
        <taxon>Archaea</taxon>
        <taxon>Methanobacteriati</taxon>
        <taxon>Methanobacteriota</taxon>
        <taxon>Stenosarchaea group</taxon>
        <taxon>Methanomicrobia</taxon>
        <taxon>Methanosarcinales</taxon>
        <taxon>Methanosarcinaceae</taxon>
        <taxon>Methanolobus</taxon>
    </lineage>
</organism>
<dbReference type="Gene3D" id="3.40.5.50">
    <property type="match status" value="1"/>
</dbReference>
<dbReference type="AlphaFoldDB" id="A0AA51YI77"/>
<dbReference type="RefSeq" id="WP_309307091.1">
    <property type="nucleotide sequence ID" value="NZ_CP133594.1"/>
</dbReference>
<evidence type="ECO:0000313" key="2">
    <source>
        <dbReference type="Proteomes" id="UP001183006"/>
    </source>
</evidence>
<keyword evidence="2" id="KW-1185">Reference proteome</keyword>
<accession>A0AA51YI77</accession>
<sequence>MDHTELKSVLREESSSALKSLHPGFFPDVEKYVKELEEEILNVNNPRSVESKMLDTELQSAITDIEVIFIRRIRKIITSATTNAFSSKSPSQDLSKLLPEERKVYDAVLSAINTARKELIEPILEPQMIKSRVKTGVGKETVSHQPEDNVQIDRRDDEQLIAASPGNERDNKDEIGKSNINKEFVVVRILEDLPTFKAMDNRNYTLHAEDVIVLPALNAKGLIKRNVAQIIL</sequence>
<evidence type="ECO:0008006" key="3">
    <source>
        <dbReference type="Google" id="ProtNLM"/>
    </source>
</evidence>
<dbReference type="Proteomes" id="UP001183006">
    <property type="component" value="Chromosome"/>
</dbReference>
<dbReference type="Gene3D" id="1.20.58.1030">
    <property type="match status" value="1"/>
</dbReference>
<dbReference type="GeneID" id="84230031"/>